<dbReference type="PRINTS" id="PR00081">
    <property type="entry name" value="GDHRDH"/>
</dbReference>
<evidence type="ECO:0000259" key="10">
    <source>
        <dbReference type="SMART" id="SM00822"/>
    </source>
</evidence>
<dbReference type="PANTHER" id="PTHR45024:SF2">
    <property type="entry name" value="SCP2 DOMAIN-CONTAINING PROTEIN"/>
    <property type="match status" value="1"/>
</dbReference>
<dbReference type="Pfam" id="PF22622">
    <property type="entry name" value="MFE-2_hydrat-2_N"/>
    <property type="match status" value="1"/>
</dbReference>
<dbReference type="SMART" id="SM00822">
    <property type="entry name" value="PKS_KR"/>
    <property type="match status" value="1"/>
</dbReference>
<dbReference type="Pfam" id="PF00106">
    <property type="entry name" value="adh_short"/>
    <property type="match status" value="1"/>
</dbReference>
<dbReference type="AlphaFoldDB" id="A0A553NNY3"/>
<dbReference type="SUPFAM" id="SSF55718">
    <property type="entry name" value="SCP-like"/>
    <property type="match status" value="1"/>
</dbReference>
<feature type="domain" description="Ketoreductase" evidence="10">
    <location>
        <begin position="8"/>
        <end position="188"/>
    </location>
</feature>
<dbReference type="Gene3D" id="1.10.287.4290">
    <property type="match status" value="1"/>
</dbReference>
<name>A0A553NNY3_TIGCA</name>
<keyword evidence="12" id="KW-1185">Reference proteome</keyword>
<evidence type="ECO:0000256" key="9">
    <source>
        <dbReference type="ARBA" id="ARBA00073497"/>
    </source>
</evidence>
<evidence type="ECO:0000256" key="2">
    <source>
        <dbReference type="ARBA" id="ARBA00005005"/>
    </source>
</evidence>
<dbReference type="InterPro" id="IPR002347">
    <property type="entry name" value="SDR_fam"/>
</dbReference>
<organism evidence="11 12">
    <name type="scientific">Tigriopus californicus</name>
    <name type="common">Marine copepod</name>
    <dbReference type="NCBI Taxonomy" id="6832"/>
    <lineage>
        <taxon>Eukaryota</taxon>
        <taxon>Metazoa</taxon>
        <taxon>Ecdysozoa</taxon>
        <taxon>Arthropoda</taxon>
        <taxon>Crustacea</taxon>
        <taxon>Multicrustacea</taxon>
        <taxon>Hexanauplia</taxon>
        <taxon>Copepoda</taxon>
        <taxon>Harpacticoida</taxon>
        <taxon>Harpacticidae</taxon>
        <taxon>Tigriopus</taxon>
    </lineage>
</organism>
<dbReference type="InterPro" id="IPR036291">
    <property type="entry name" value="NAD(P)-bd_dom_sf"/>
</dbReference>
<evidence type="ECO:0000313" key="11">
    <source>
        <dbReference type="EMBL" id="TRY67110.1"/>
    </source>
</evidence>
<dbReference type="InterPro" id="IPR020904">
    <property type="entry name" value="Sc_DH/Rdtase_CS"/>
</dbReference>
<dbReference type="Pfam" id="PF02036">
    <property type="entry name" value="SCP2"/>
    <property type="match status" value="1"/>
</dbReference>
<evidence type="ECO:0000256" key="5">
    <source>
        <dbReference type="ARBA" id="ARBA00023002"/>
    </source>
</evidence>
<comment type="pathway">
    <text evidence="2">Lipid metabolism; fatty acid beta-oxidation.</text>
</comment>
<dbReference type="STRING" id="6832.A0A553NNY3"/>
<evidence type="ECO:0000256" key="3">
    <source>
        <dbReference type="ARBA" id="ARBA00006484"/>
    </source>
</evidence>
<dbReference type="Proteomes" id="UP000318571">
    <property type="component" value="Chromosome 4"/>
</dbReference>
<evidence type="ECO:0000256" key="7">
    <source>
        <dbReference type="ARBA" id="ARBA00023140"/>
    </source>
</evidence>
<keyword evidence="4" id="KW-0276">Fatty acid metabolism</keyword>
<evidence type="ECO:0000256" key="8">
    <source>
        <dbReference type="ARBA" id="ARBA00023239"/>
    </source>
</evidence>
<dbReference type="SUPFAM" id="SSF54637">
    <property type="entry name" value="Thioesterase/thiol ester dehydrase-isomerase"/>
    <property type="match status" value="2"/>
</dbReference>
<dbReference type="GO" id="GO:0018812">
    <property type="term" value="F:3-hydroxyacyl-CoA dehydratase activity"/>
    <property type="evidence" value="ECO:0007669"/>
    <property type="project" value="UniProtKB-ARBA"/>
</dbReference>
<dbReference type="PANTHER" id="PTHR45024">
    <property type="entry name" value="DEHYDROGENASES, SHORT CHAIN"/>
    <property type="match status" value="1"/>
</dbReference>
<dbReference type="UniPathway" id="UPA00659"/>
<dbReference type="InterPro" id="IPR029069">
    <property type="entry name" value="HotDog_dom_sf"/>
</dbReference>
<dbReference type="OMA" id="GKTRWQR"/>
<keyword evidence="6" id="KW-0443">Lipid metabolism</keyword>
<dbReference type="SUPFAM" id="SSF51735">
    <property type="entry name" value="NAD(P)-binding Rossmann-fold domains"/>
    <property type="match status" value="1"/>
</dbReference>
<evidence type="ECO:0000256" key="1">
    <source>
        <dbReference type="ARBA" id="ARBA00004275"/>
    </source>
</evidence>
<dbReference type="InterPro" id="IPR036527">
    <property type="entry name" value="SCP2_sterol-bd_dom_sf"/>
</dbReference>
<dbReference type="Gene3D" id="3.40.50.720">
    <property type="entry name" value="NAD(P)-binding Rossmann-like Domain"/>
    <property type="match status" value="1"/>
</dbReference>
<dbReference type="InterPro" id="IPR002539">
    <property type="entry name" value="MaoC-like_dom"/>
</dbReference>
<dbReference type="Pfam" id="PF01575">
    <property type="entry name" value="MaoC_dehydratas"/>
    <property type="match status" value="1"/>
</dbReference>
<comment type="similarity">
    <text evidence="3">Belongs to the short-chain dehydrogenases/reductases (SDR) family.</text>
</comment>
<comment type="caution">
    <text evidence="11">The sequence shown here is derived from an EMBL/GenBank/DDBJ whole genome shotgun (WGS) entry which is preliminary data.</text>
</comment>
<reference evidence="11 12" key="1">
    <citation type="journal article" date="2018" name="Nat. Ecol. Evol.">
        <title>Genomic signatures of mitonuclear coevolution across populations of Tigriopus californicus.</title>
        <authorList>
            <person name="Barreto F.S."/>
            <person name="Watson E.T."/>
            <person name="Lima T.G."/>
            <person name="Willett C.S."/>
            <person name="Edmands S."/>
            <person name="Li W."/>
            <person name="Burton R.S."/>
        </authorList>
    </citation>
    <scope>NUCLEOTIDE SEQUENCE [LARGE SCALE GENOMIC DNA]</scope>
    <source>
        <strain evidence="11 12">San Diego</strain>
    </source>
</reference>
<dbReference type="GO" id="GO:0006635">
    <property type="term" value="P:fatty acid beta-oxidation"/>
    <property type="evidence" value="ECO:0007669"/>
    <property type="project" value="UniProtKB-UniPathway"/>
</dbReference>
<keyword evidence="8" id="KW-0456">Lyase</keyword>
<sequence length="741" mass="80394">MSIRFDNRVAVVTGAGGGLGKAYALLLASRGASVVVNDLGGSRSGEGQSSKAADEVVSEIRNKGGKAVANYDSVENGEAVIKTALDNFGRIDIVINNAGILRDRSIARTADSDWDLVHRVHLRGAFQVTRAAWPHMKKQKYGRIVNTSSVAGIFGNFGQANYSAAKAGLLGFTNTLAIEGERSGIQANIIVPMAASRLTQDILPPELFDGLKPELIAPVVAWMCHEDCPDTGSIIEAAGGWAGKYRWQRSQGTLLMDDLSENITPERVRERWAQIVDMQGGDFPTSNQGATMDLVGKMEKLTSSPDSTQIQGDLMSAIGFKSQPFLYNFDHRDVILYALAVGASTENHHGLKYLYEGNPNFSALPSFGVMPGFGSFVGLINGDVPGLEIDLSKVLHGEQYTEMVSTRLPTEGSLESTFQIQAILDKGSGAVLLVEVLTKDQVTQETIVKNQMSVFVVGSGGFNGPRSSEHLIPTEKNPSHAPDWEMTYQTNIDQAALYRLCGDANPLHIDPSFSGISGFKKPILHGLCSYGIAARQIVDEVCQGDPGRVKAIKARFAKPVIPGQTLVTKAWKINNEKISFSCVVKETGQECLNGGWIILRSYQDDKQSDDGGGRKQSPDMEQKLGTTLKSDVVFQAMERRLKAKPDMVNKVRAVFHWIITNSQGKPASHWTVDLKNTPGSITQGAHGTPDCTLTIFDDDMVQMVEGNLKPQTAFMKGKLKVKGNIMLTQKLQDLIGDHSKL</sequence>
<evidence type="ECO:0000256" key="6">
    <source>
        <dbReference type="ARBA" id="ARBA00023098"/>
    </source>
</evidence>
<gene>
    <name evidence="11" type="ORF">TCAL_07644</name>
</gene>
<dbReference type="Gene3D" id="3.30.1050.10">
    <property type="entry name" value="SCP2 sterol-binding domain"/>
    <property type="match status" value="1"/>
</dbReference>
<dbReference type="PROSITE" id="PS00061">
    <property type="entry name" value="ADH_SHORT"/>
    <property type="match status" value="1"/>
</dbReference>
<comment type="subcellular location">
    <subcellularLocation>
        <location evidence="1">Peroxisome</location>
    </subcellularLocation>
</comment>
<dbReference type="InterPro" id="IPR051687">
    <property type="entry name" value="Peroxisomal_Beta-Oxidation"/>
</dbReference>
<dbReference type="GO" id="GO:0005777">
    <property type="term" value="C:peroxisome"/>
    <property type="evidence" value="ECO:0007669"/>
    <property type="project" value="UniProtKB-SubCell"/>
</dbReference>
<dbReference type="CDD" id="cd05353">
    <property type="entry name" value="hydroxyacyl-CoA-like_DH_SDR_c-like"/>
    <property type="match status" value="1"/>
</dbReference>
<dbReference type="GO" id="GO:0016491">
    <property type="term" value="F:oxidoreductase activity"/>
    <property type="evidence" value="ECO:0007669"/>
    <property type="project" value="UniProtKB-KW"/>
</dbReference>
<dbReference type="InterPro" id="IPR057326">
    <property type="entry name" value="KR_dom"/>
</dbReference>
<dbReference type="CDD" id="cd03448">
    <property type="entry name" value="HDE_HSD"/>
    <property type="match status" value="1"/>
</dbReference>
<evidence type="ECO:0000313" key="12">
    <source>
        <dbReference type="Proteomes" id="UP000318571"/>
    </source>
</evidence>
<proteinExistence type="inferred from homology"/>
<dbReference type="FunFam" id="3.40.50.720:FF:000185">
    <property type="entry name" value="peroxisomal multifunctional enzyme type 2"/>
    <property type="match status" value="1"/>
</dbReference>
<dbReference type="InterPro" id="IPR054357">
    <property type="entry name" value="MFE-2_N"/>
</dbReference>
<dbReference type="EMBL" id="VCGU01000011">
    <property type="protein sequence ID" value="TRY67110.1"/>
    <property type="molecule type" value="Genomic_DNA"/>
</dbReference>
<keyword evidence="5" id="KW-0560">Oxidoreductase</keyword>
<dbReference type="Gene3D" id="3.10.129.10">
    <property type="entry name" value="Hotdog Thioesterase"/>
    <property type="match status" value="2"/>
</dbReference>
<keyword evidence="7" id="KW-0576">Peroxisome</keyword>
<evidence type="ECO:0000256" key="4">
    <source>
        <dbReference type="ARBA" id="ARBA00022832"/>
    </source>
</evidence>
<accession>A0A553NNY3</accession>
<protein>
    <recommendedName>
        <fullName evidence="9">Peroxisomal multifunctional enzyme type 2</fullName>
    </recommendedName>
</protein>
<dbReference type="InterPro" id="IPR003033">
    <property type="entry name" value="SCP2_sterol-bd_dom"/>
</dbReference>
<dbReference type="PRINTS" id="PR00080">
    <property type="entry name" value="SDRFAMILY"/>
</dbReference>